<evidence type="ECO:0000256" key="9">
    <source>
        <dbReference type="RuleBase" id="RU004440"/>
    </source>
</evidence>
<sequence length="144" mass="17020">MLQQQQVESKRYLRCELTKLMVQQYRFEKSLMSNWICLVEHESELDTNKVKNNENHSKNYGLFQISNKDYCAEGRKGGLCNMKCEDLSNDEISDDMACAKLIQQRDGFKYWKGWNRYCRNTQNLPNLDVSCKLTQIPPLRPIWG</sequence>
<dbReference type="OrthoDB" id="6692707at2759"/>
<dbReference type="OMA" id="LMSNWIC"/>
<dbReference type="GO" id="GO:0031640">
    <property type="term" value="P:killing of cells of another organism"/>
    <property type="evidence" value="ECO:0007669"/>
    <property type="project" value="UniProtKB-KW"/>
</dbReference>
<evidence type="ECO:0000256" key="6">
    <source>
        <dbReference type="ARBA" id="ARBA00022801"/>
    </source>
</evidence>
<keyword evidence="12" id="KW-1185">Reference proteome</keyword>
<evidence type="ECO:0000256" key="1">
    <source>
        <dbReference type="ARBA" id="ARBA00000632"/>
    </source>
</evidence>
<comment type="similarity">
    <text evidence="9">Belongs to the glycosyl hydrolase 22 family.</text>
</comment>
<comment type="catalytic activity">
    <reaction evidence="1">
        <text>Hydrolysis of (1-&gt;4)-beta-linkages between N-acetylmuramic acid and N-acetyl-D-glucosamine residues in a peptidoglycan and between N-acetyl-D-glucosamine residues in chitodextrins.</text>
        <dbReference type="EC" id="3.2.1.17"/>
    </reaction>
</comment>
<dbReference type="Proteomes" id="UP000494163">
    <property type="component" value="Chromosome 2R"/>
</dbReference>
<dbReference type="CDD" id="cd16899">
    <property type="entry name" value="LYZ_C_invert"/>
    <property type="match status" value="1"/>
</dbReference>
<dbReference type="InterPro" id="IPR001916">
    <property type="entry name" value="Glyco_hydro_22"/>
</dbReference>
<evidence type="ECO:0000256" key="4">
    <source>
        <dbReference type="ARBA" id="ARBA00022638"/>
    </source>
</evidence>
<dbReference type="SUPFAM" id="SSF53955">
    <property type="entry name" value="Lysozyme-like"/>
    <property type="match status" value="1"/>
</dbReference>
<evidence type="ECO:0000256" key="7">
    <source>
        <dbReference type="ARBA" id="ARBA00023157"/>
    </source>
</evidence>
<dbReference type="AlphaFoldDB" id="A0A0M4EE66"/>
<dbReference type="InterPro" id="IPR019799">
    <property type="entry name" value="Glyco_hydro_22_CS"/>
</dbReference>
<proteinExistence type="inferred from homology"/>
<dbReference type="PROSITE" id="PS00128">
    <property type="entry name" value="GLYCOSYL_HYDROL_F22_1"/>
    <property type="match status" value="1"/>
</dbReference>
<protein>
    <recommendedName>
        <fullName evidence="2">lysozyme</fullName>
        <ecNumber evidence="2">3.2.1.17</ecNumber>
    </recommendedName>
</protein>
<feature type="domain" description="Glycosyl hydrolases family 22 (GH22)" evidence="10">
    <location>
        <begin position="80"/>
        <end position="98"/>
    </location>
</feature>
<evidence type="ECO:0000256" key="2">
    <source>
        <dbReference type="ARBA" id="ARBA00012732"/>
    </source>
</evidence>
<keyword evidence="5" id="KW-0732">Signal</keyword>
<gene>
    <name evidence="11" type="ORF">Dbus_chr2Rg993</name>
</gene>
<accession>A0A0M4EE66</accession>
<evidence type="ECO:0000259" key="10">
    <source>
        <dbReference type="PROSITE" id="PS00128"/>
    </source>
</evidence>
<evidence type="ECO:0000313" key="11">
    <source>
        <dbReference type="EMBL" id="ALC41414.1"/>
    </source>
</evidence>
<dbReference type="Pfam" id="PF00062">
    <property type="entry name" value="Lys"/>
    <property type="match status" value="1"/>
</dbReference>
<reference evidence="11 12" key="1">
    <citation type="submission" date="2015-08" db="EMBL/GenBank/DDBJ databases">
        <title>Ancestral chromatin configuration constrains chromatin evolution on differentiating sex chromosomes in Drosophila.</title>
        <authorList>
            <person name="Zhou Q."/>
            <person name="Bachtrog D."/>
        </authorList>
    </citation>
    <scope>NUCLEOTIDE SEQUENCE [LARGE SCALE GENOMIC DNA]</scope>
    <source>
        <tissue evidence="11">Whole larvae</tissue>
    </source>
</reference>
<evidence type="ECO:0000256" key="5">
    <source>
        <dbReference type="ARBA" id="ARBA00022729"/>
    </source>
</evidence>
<dbReference type="PRINTS" id="PR00135">
    <property type="entry name" value="LYZLACT"/>
</dbReference>
<dbReference type="EMBL" id="CP012524">
    <property type="protein sequence ID" value="ALC41414.1"/>
    <property type="molecule type" value="Genomic_DNA"/>
</dbReference>
<dbReference type="EC" id="3.2.1.17" evidence="2"/>
<keyword evidence="7" id="KW-1015">Disulfide bond</keyword>
<evidence type="ECO:0000256" key="3">
    <source>
        <dbReference type="ARBA" id="ARBA00022529"/>
    </source>
</evidence>
<name>A0A0M4EE66_DROBS</name>
<dbReference type="PROSITE" id="PS51348">
    <property type="entry name" value="GLYCOSYL_HYDROL_F22_2"/>
    <property type="match status" value="1"/>
</dbReference>
<dbReference type="SMART" id="SM00263">
    <property type="entry name" value="LYZ1"/>
    <property type="match status" value="1"/>
</dbReference>
<keyword evidence="8" id="KW-0326">Glycosidase</keyword>
<dbReference type="GO" id="GO:0042742">
    <property type="term" value="P:defense response to bacterium"/>
    <property type="evidence" value="ECO:0007669"/>
    <property type="project" value="UniProtKB-KW"/>
</dbReference>
<dbReference type="FunFam" id="1.10.530.10:FF:000024">
    <property type="entry name" value="C-type lysozyme"/>
    <property type="match status" value="1"/>
</dbReference>
<dbReference type="Gene3D" id="1.10.530.10">
    <property type="match status" value="1"/>
</dbReference>
<dbReference type="PANTHER" id="PTHR11407">
    <property type="entry name" value="LYSOZYME C"/>
    <property type="match status" value="1"/>
</dbReference>
<keyword evidence="3" id="KW-0929">Antimicrobial</keyword>
<dbReference type="SMR" id="A0A0M4EE66"/>
<evidence type="ECO:0000313" key="12">
    <source>
        <dbReference type="Proteomes" id="UP000494163"/>
    </source>
</evidence>
<evidence type="ECO:0000256" key="8">
    <source>
        <dbReference type="ARBA" id="ARBA00023295"/>
    </source>
</evidence>
<keyword evidence="6" id="KW-0378">Hydrolase</keyword>
<dbReference type="PANTHER" id="PTHR11407:SF63">
    <property type="entry name" value="LYSOZYME C"/>
    <property type="match status" value="1"/>
</dbReference>
<dbReference type="InterPro" id="IPR023346">
    <property type="entry name" value="Lysozyme-like_dom_sf"/>
</dbReference>
<organism evidence="11 12">
    <name type="scientific">Drosophila busckii</name>
    <name type="common">Fruit fly</name>
    <dbReference type="NCBI Taxonomy" id="30019"/>
    <lineage>
        <taxon>Eukaryota</taxon>
        <taxon>Metazoa</taxon>
        <taxon>Ecdysozoa</taxon>
        <taxon>Arthropoda</taxon>
        <taxon>Hexapoda</taxon>
        <taxon>Insecta</taxon>
        <taxon>Pterygota</taxon>
        <taxon>Neoptera</taxon>
        <taxon>Endopterygota</taxon>
        <taxon>Diptera</taxon>
        <taxon>Brachycera</taxon>
        <taxon>Muscomorpha</taxon>
        <taxon>Ephydroidea</taxon>
        <taxon>Drosophilidae</taxon>
        <taxon>Drosophila</taxon>
    </lineage>
</organism>
<keyword evidence="4" id="KW-0081">Bacteriolytic enzyme</keyword>
<dbReference type="GO" id="GO:0003796">
    <property type="term" value="F:lysozyme activity"/>
    <property type="evidence" value="ECO:0007669"/>
    <property type="project" value="UniProtKB-EC"/>
</dbReference>